<dbReference type="RefSeq" id="WP_013215499.1">
    <property type="nucleotide sequence ID" value="NC_014313.1"/>
</dbReference>
<dbReference type="KEGG" id="hdn:Hden_1472"/>
<dbReference type="GO" id="GO:0016787">
    <property type="term" value="F:hydrolase activity"/>
    <property type="evidence" value="ECO:0007669"/>
    <property type="project" value="InterPro"/>
</dbReference>
<keyword evidence="3" id="KW-1185">Reference proteome</keyword>
<evidence type="ECO:0000313" key="3">
    <source>
        <dbReference type="Proteomes" id="UP000002033"/>
    </source>
</evidence>
<feature type="domain" description="Hydantoinase A/oxoprolinase" evidence="1">
    <location>
        <begin position="58"/>
        <end position="301"/>
    </location>
</feature>
<dbReference type="InterPro" id="IPR002756">
    <property type="entry name" value="MfnF"/>
</dbReference>
<dbReference type="AlphaFoldDB" id="D8JXS5"/>
<dbReference type="Proteomes" id="UP000002033">
    <property type="component" value="Chromosome"/>
</dbReference>
<dbReference type="NCBIfam" id="TIGR03123">
    <property type="entry name" value="one_C_unchar_1"/>
    <property type="match status" value="1"/>
</dbReference>
<proteinExistence type="predicted"/>
<dbReference type="OrthoDB" id="1792672at2"/>
<dbReference type="InterPro" id="IPR002821">
    <property type="entry name" value="Hydantoinase_A"/>
</dbReference>
<dbReference type="eggNOG" id="COG1548">
    <property type="taxonomic scope" value="Bacteria"/>
</dbReference>
<dbReference type="STRING" id="582899.Hden_1472"/>
<name>D8JXS5_HYPDA</name>
<sequence length="337" mass="35900">MTIVAGYDVGGAHLKVARIENGRLAAVRQIACPLWQGLDRLDAALASAAPIVSDATIHAVTMTAELTEIFASREDGVVALLEQLRQRISGELRIFTGLKGFTDVQAARGDPLSVASANFLATARLIAERQPHALLIDFGSTTTDIVACDRPQGLSDAERLQTGELVYTGLTRTPVPSVATRAPLAGQWQGLARDTFATMADVRRILGELADDVDVHGTADERGKSVPESLARFARGFGRDADIRHLATWRASAAYIAERQLRSIHDGVLQVLSRPGLMTNAVISAGIGAPVIAQIASRLNLPVTDFGTLIDAPEDIRIWATRCAPAVSVALLQSKTS</sequence>
<dbReference type="HOGENOM" id="CLU_060932_0_0_5"/>
<dbReference type="Pfam" id="PF01968">
    <property type="entry name" value="Hydantoinase_A"/>
    <property type="match status" value="1"/>
</dbReference>
<evidence type="ECO:0000259" key="1">
    <source>
        <dbReference type="Pfam" id="PF01968"/>
    </source>
</evidence>
<accession>D8JXS5</accession>
<evidence type="ECO:0000313" key="2">
    <source>
        <dbReference type="EMBL" id="ADJ23284.1"/>
    </source>
</evidence>
<protein>
    <submittedName>
        <fullName evidence="2">H4MPT-linked C1 transfer pathway protein</fullName>
    </submittedName>
</protein>
<reference evidence="3" key="1">
    <citation type="journal article" date="2011" name="J. Bacteriol.">
        <title>Genome sequences of eight morphologically diverse alphaproteobacteria.</title>
        <authorList>
            <consortium name="US DOE Joint Genome Institute"/>
            <person name="Brown P.J."/>
            <person name="Kysela D.T."/>
            <person name="Buechlein A."/>
            <person name="Hemmerich C."/>
            <person name="Brun Y.V."/>
        </authorList>
    </citation>
    <scope>NUCLEOTIDE SEQUENCE [LARGE SCALE GENOMIC DNA]</scope>
    <source>
        <strain evidence="3">ATCC 51888 / DSM 1869 / NCIB 11706 / TK 0415</strain>
    </source>
</reference>
<organism evidence="2 3">
    <name type="scientific">Hyphomicrobium denitrificans (strain ATCC 51888 / DSM 1869 / NCIMB 11706 / TK 0415)</name>
    <dbReference type="NCBI Taxonomy" id="582899"/>
    <lineage>
        <taxon>Bacteria</taxon>
        <taxon>Pseudomonadati</taxon>
        <taxon>Pseudomonadota</taxon>
        <taxon>Alphaproteobacteria</taxon>
        <taxon>Hyphomicrobiales</taxon>
        <taxon>Hyphomicrobiaceae</taxon>
        <taxon>Hyphomicrobium</taxon>
    </lineage>
</organism>
<dbReference type="Gene3D" id="3.30.420.190">
    <property type="entry name" value="conserved archaeal protein q6m145"/>
    <property type="match status" value="1"/>
</dbReference>
<dbReference type="Gene3D" id="3.30.420.40">
    <property type="match status" value="1"/>
</dbReference>
<gene>
    <name evidence="2" type="ordered locus">Hden_1472</name>
</gene>
<dbReference type="EMBL" id="CP002083">
    <property type="protein sequence ID" value="ADJ23284.1"/>
    <property type="molecule type" value="Genomic_DNA"/>
</dbReference>